<sequence length="612" mass="66337">MRGDNSLGTLSSGDGAPGSPTDSIAARSRRSGATGGASGTGTSSSRSTRSAAKAGANHPRDPGFNESRRLSAHSINGHSRRGDNELPASHARAHRRSGGGAALAGYLGVGDDGDEQAVDITSGILGSLVDQKRDAENKLARALDDNLRLRRQLSRFESEADTQSAAAAAASGNIFGGTEGAARQKALEHVMELDKAALDKFEEFRRSYDDCEPSLRSNRAQFAGERPLSPPLVRGWGGGGGGGLLAPALMRQADGGADHDARLAALNAAEVRRAGEDLMSTPIRRKTQRMIRATSTRRAGKLRNLRPGAGGDSEISDAVLDTDDDSDGGQDDHRDLRNCLVSASTFGTFLVQYVTRQCLDYNLVCDENKRLLLRHDELERRVVQLDKTNKRLEDAREEQAGHVYDWGSRCQVLTSERDAAEMSMRRQAIEIDRLKSELAASNERGAKLDDRVAKLNMDLEKGRQRNEQDASSLRRSINALQLEKKALGAENDDLRVELKGKLQRAGLKANVDEYLVERKKDSAAAAAAAAAQAAQGGSQGHSITGDQVDSASSEHEIKRLQDKVQRLAKKNDGLNRRLRTEKVAKIEAKRMLSIQQEETYRYQQAYGPLPDD</sequence>
<feature type="region of interest" description="Disordered" evidence="2">
    <location>
        <begin position="287"/>
        <end position="331"/>
    </location>
</feature>
<organism evidence="3 4">
    <name type="scientific">Coemansia thaxteri</name>
    <dbReference type="NCBI Taxonomy" id="2663907"/>
    <lineage>
        <taxon>Eukaryota</taxon>
        <taxon>Fungi</taxon>
        <taxon>Fungi incertae sedis</taxon>
        <taxon>Zoopagomycota</taxon>
        <taxon>Kickxellomycotina</taxon>
        <taxon>Kickxellomycetes</taxon>
        <taxon>Kickxellales</taxon>
        <taxon>Kickxellaceae</taxon>
        <taxon>Coemansia</taxon>
    </lineage>
</organism>
<feature type="region of interest" description="Disordered" evidence="2">
    <location>
        <begin position="533"/>
        <end position="556"/>
    </location>
</feature>
<feature type="compositionally biased region" description="Polar residues" evidence="2">
    <location>
        <begin position="1"/>
        <end position="12"/>
    </location>
</feature>
<feature type="compositionally biased region" description="Low complexity" evidence="2">
    <location>
        <begin position="40"/>
        <end position="56"/>
    </location>
</feature>
<feature type="non-terminal residue" evidence="3">
    <location>
        <position position="612"/>
    </location>
</feature>
<evidence type="ECO:0000256" key="2">
    <source>
        <dbReference type="SAM" id="MobiDB-lite"/>
    </source>
</evidence>
<dbReference type="OrthoDB" id="2149224at2759"/>
<feature type="compositionally biased region" description="Acidic residues" evidence="2">
    <location>
        <begin position="320"/>
        <end position="329"/>
    </location>
</feature>
<protein>
    <submittedName>
        <fullName evidence="3">Uncharacterized protein</fullName>
    </submittedName>
</protein>
<dbReference type="AlphaFoldDB" id="A0A9W8BAH0"/>
<feature type="region of interest" description="Disordered" evidence="2">
    <location>
        <begin position="1"/>
        <end position="97"/>
    </location>
</feature>
<feature type="coiled-coil region" evidence="1">
    <location>
        <begin position="368"/>
        <end position="497"/>
    </location>
</feature>
<evidence type="ECO:0000313" key="3">
    <source>
        <dbReference type="EMBL" id="KAJ1998175.1"/>
    </source>
</evidence>
<feature type="compositionally biased region" description="Basic and acidic residues" evidence="2">
    <location>
        <begin position="58"/>
        <end position="69"/>
    </location>
</feature>
<reference evidence="3" key="1">
    <citation type="submission" date="2022-07" db="EMBL/GenBank/DDBJ databases">
        <title>Phylogenomic reconstructions and comparative analyses of Kickxellomycotina fungi.</title>
        <authorList>
            <person name="Reynolds N.K."/>
            <person name="Stajich J.E."/>
            <person name="Barry K."/>
            <person name="Grigoriev I.V."/>
            <person name="Crous P."/>
            <person name="Smith M.E."/>
        </authorList>
    </citation>
    <scope>NUCLEOTIDE SEQUENCE</scope>
    <source>
        <strain evidence="3">IMI 214461</strain>
    </source>
</reference>
<comment type="caution">
    <text evidence="3">The sequence shown here is derived from an EMBL/GenBank/DDBJ whole genome shotgun (WGS) entry which is preliminary data.</text>
</comment>
<accession>A0A9W8BAH0</accession>
<name>A0A9W8BAH0_9FUNG</name>
<dbReference type="Proteomes" id="UP001150907">
    <property type="component" value="Unassembled WGS sequence"/>
</dbReference>
<evidence type="ECO:0000256" key="1">
    <source>
        <dbReference type="SAM" id="Coils"/>
    </source>
</evidence>
<proteinExistence type="predicted"/>
<gene>
    <name evidence="3" type="ORF">H4R26_005558</name>
</gene>
<keyword evidence="4" id="KW-1185">Reference proteome</keyword>
<dbReference type="EMBL" id="JANBQF010001053">
    <property type="protein sequence ID" value="KAJ1998175.1"/>
    <property type="molecule type" value="Genomic_DNA"/>
</dbReference>
<keyword evidence="1" id="KW-0175">Coiled coil</keyword>
<feature type="compositionally biased region" description="Polar residues" evidence="2">
    <location>
        <begin position="540"/>
        <end position="551"/>
    </location>
</feature>
<feature type="coiled-coil region" evidence="1">
    <location>
        <begin position="125"/>
        <end position="159"/>
    </location>
</feature>
<evidence type="ECO:0000313" key="4">
    <source>
        <dbReference type="Proteomes" id="UP001150907"/>
    </source>
</evidence>